<evidence type="ECO:0000256" key="10">
    <source>
        <dbReference type="ARBA" id="ARBA00047571"/>
    </source>
</evidence>
<comment type="caution">
    <text evidence="13">The sequence shown here is derived from an EMBL/GenBank/DDBJ whole genome shotgun (WGS) entry which is preliminary data.</text>
</comment>
<evidence type="ECO:0000256" key="5">
    <source>
        <dbReference type="ARBA" id="ARBA00022691"/>
    </source>
</evidence>
<dbReference type="InterPro" id="IPR001214">
    <property type="entry name" value="SET_dom"/>
</dbReference>
<feature type="region of interest" description="Disordered" evidence="11">
    <location>
        <begin position="607"/>
        <end position="657"/>
    </location>
</feature>
<dbReference type="InterPro" id="IPR035445">
    <property type="entry name" value="GYF-like_dom_sf"/>
</dbReference>
<dbReference type="PANTHER" id="PTHR45814">
    <property type="entry name" value="HISTONE-LYSINE N-METHYLTRANSFERASE SETD1"/>
    <property type="match status" value="1"/>
</dbReference>
<keyword evidence="14" id="KW-1185">Reference proteome</keyword>
<dbReference type="PROSITE" id="PS50280">
    <property type="entry name" value="SET"/>
    <property type="match status" value="1"/>
</dbReference>
<dbReference type="InterPro" id="IPR037841">
    <property type="entry name" value="SET_SETD1A/B"/>
</dbReference>
<dbReference type="GO" id="GO:0140999">
    <property type="term" value="F:histone H3K4 trimethyltransferase activity"/>
    <property type="evidence" value="ECO:0007669"/>
    <property type="project" value="UniProtKB-EC"/>
</dbReference>
<evidence type="ECO:0000313" key="13">
    <source>
        <dbReference type="EMBL" id="KAH9302998.1"/>
    </source>
</evidence>
<dbReference type="Proteomes" id="UP000824469">
    <property type="component" value="Unassembled WGS sequence"/>
</dbReference>
<reference evidence="13 14" key="1">
    <citation type="journal article" date="2021" name="Nat. Plants">
        <title>The Taxus genome provides insights into paclitaxel biosynthesis.</title>
        <authorList>
            <person name="Xiong X."/>
            <person name="Gou J."/>
            <person name="Liao Q."/>
            <person name="Li Y."/>
            <person name="Zhou Q."/>
            <person name="Bi G."/>
            <person name="Li C."/>
            <person name="Du R."/>
            <person name="Wang X."/>
            <person name="Sun T."/>
            <person name="Guo L."/>
            <person name="Liang H."/>
            <person name="Lu P."/>
            <person name="Wu Y."/>
            <person name="Zhang Z."/>
            <person name="Ro D.K."/>
            <person name="Shang Y."/>
            <person name="Huang S."/>
            <person name="Yan J."/>
        </authorList>
    </citation>
    <scope>NUCLEOTIDE SEQUENCE [LARGE SCALE GENOMIC DNA]</scope>
    <source>
        <strain evidence="13">Ta-2019</strain>
    </source>
</reference>
<keyword evidence="4" id="KW-0808">Transferase</keyword>
<gene>
    <name evidence="13" type="ORF">KI387_014581</name>
</gene>
<dbReference type="EMBL" id="JAHRHJ020000009">
    <property type="protein sequence ID" value="KAH9302998.1"/>
    <property type="molecule type" value="Genomic_DNA"/>
</dbReference>
<dbReference type="GO" id="GO:0032259">
    <property type="term" value="P:methylation"/>
    <property type="evidence" value="ECO:0007669"/>
    <property type="project" value="UniProtKB-KW"/>
</dbReference>
<evidence type="ECO:0000256" key="11">
    <source>
        <dbReference type="SAM" id="MobiDB-lite"/>
    </source>
</evidence>
<proteinExistence type="predicted"/>
<evidence type="ECO:0000256" key="6">
    <source>
        <dbReference type="ARBA" id="ARBA00022853"/>
    </source>
</evidence>
<keyword evidence="3" id="KW-0489">Methyltransferase</keyword>
<comment type="catalytic activity">
    <reaction evidence="10">
        <text>L-lysyl(4)-[histone H3] + 3 S-adenosyl-L-methionine = N(6),N(6),N(6)-trimethyl-L-lysyl(4)-[histone H3] + 3 S-adenosyl-L-homocysteine + 3 H(+)</text>
        <dbReference type="Rhea" id="RHEA:60260"/>
        <dbReference type="Rhea" id="RHEA-COMP:15537"/>
        <dbReference type="Rhea" id="RHEA-COMP:15547"/>
        <dbReference type="ChEBI" id="CHEBI:15378"/>
        <dbReference type="ChEBI" id="CHEBI:29969"/>
        <dbReference type="ChEBI" id="CHEBI:57856"/>
        <dbReference type="ChEBI" id="CHEBI:59789"/>
        <dbReference type="ChEBI" id="CHEBI:61961"/>
        <dbReference type="EC" id="2.1.1.354"/>
    </reaction>
</comment>
<sequence>CVSVLAMADPVAGEPFYVPPLINNPMKEANGVAYSEYFPQFTYQSASRGLRVRDAISEGSIGLNTTRNGRETGTEYSVGSFEAKKRRKMLNGRVQYSTQAIINTASVGEGIIYTTNHHESKLPEQYPTGAHWVPFEHSTYGTKDLNSLQDKKNTHVNAGITASEVYFNQEDGNNNYAQLATLRGWMYVNDRGQMCGPYTKEQLYEGLLTHFLPAELPVYIVLDAGLGESVQLKSLFYSDYKIACTMGQSTDVVQGCHFQNLSTLSTALSSETINSTKWAGDALHNNCFSQPAPSKIQSQTNMTAFASCNSSSNQQEGFGVQPDCTFSSTTSMQEEQHCMRSASKEENTSLIQSFDEPCWEVKGTDGKLNGPFTISELSSWHSMGCISGFSEVYHTSKKFGPNSLEHLLMMQKNGMTNLSELNNDGNNCDSLKKALVDIVECVRSELHSRTMKKARTFVLDEPISGSIEGFLDSKKPLHHEKVKHEIWQVSKEQSTDKQQMVGHIVTGDLSVPPGFEQVSDVKLLMNQKNGKSNLSELSNDNINCDSLKKVLAEIVEHVYSELHSRTMKKARTFVLDEPISCCVDGFLDSKKFLHLEKENLDFKKSLHHEKTKHEIPEVSKEQSADKQPMVGHIGTGDLSAPPGFEQPSPSRGGPRQQEKFLHLKKEKLDFKKSLHHEKTKHKIPEVSKEKSADKQPMVGHIGTGDLSAPPGFEQPSRSTGGPRQQEKFFHLKKEKLDFKKSLHHEKTKHEIPEVSKEQSADKQPMVGHIGTGDLSAPPGFEQPSHSRGVPRQQEILPGAKLHGGSCSRHENSRESSPMFRTSGKIYNATEMLSTTCQHLHSACMKVLWRELFSEPLKDYVGRWAKTKRSEGSSQLSNTIFSHVLMSSHQAELQQQSSDIEMDYPPGFGPYSKSRLDLRYPCSPDRISGGHDDCSMPFQKEHCSYISKQVNGQSDFGFHGNMCKGVQKTVKEELHSKAMKSISSYVEEIVCFELKKWVIPHRKCERNKVDSDSKSAHVKTSGVCLSSSKESVPAVFSACVGTDKTCTVDPALSALRDVVVNSDMPSTCTQDLDNFCHRRLEGSSRHLKGTNVCQYKSEKSHFCILDGKIKEKKYEEEPLPPGLEEGLKPVEYHHTNGDHIVKPSQDLSKMDEYIARTLFRQELHKAVVKASRTVILDDAISEYLGTWFASKKLKSVHLLNGTTGIRLGRTSQESSSQDSSSNIGMEQADAYLNVETMSCQENFPRLRNPPAVPAVIRMKSGLTSDETTQKRLEAVSDQKKGCLIQSQTVLLNQCSVKRKRDRERLQHSIHHLQANVSTNSSCTGSSAGSSSPDSCLTPEMYSVNIKGQRKDAKETVKYRDNVKHHIRKTPNQVSNSYKSRTISMDVLLSKVQPASLEKMAGKGLNGINGSDRNISCSIPSLMYCKEAKTQNVAIESSSLQVSIFKRRNLKKKTVAELTEKSFCDDKMIAPFVDGTSKDLPRRLRKKKEKSLKVNVKFKCPVSDGCARSSISGWAWHEWSHNASPAERALVRGFHILGFNQTSGSQDKPSKLINKSQSARTNRAKLRNLAAAAEGAELLKITQLKARKKRLKFQRSKIHDWGLVALEPIEADDFVIEYVGELIRPKISDIREKNYEKMGIGSSYLFRIDNEYVVDATKRGGLARFINHSCEPNCYTKVITVEGQKKIFIYAKRLISAGEELTYNYKFPLEEKKIPCNCGSK</sequence>
<dbReference type="SUPFAM" id="SSF82199">
    <property type="entry name" value="SET domain"/>
    <property type="match status" value="1"/>
</dbReference>
<evidence type="ECO:0000256" key="9">
    <source>
        <dbReference type="ARBA" id="ARBA00023242"/>
    </source>
</evidence>
<feature type="domain" description="SET" evidence="12">
    <location>
        <begin position="1587"/>
        <end position="1704"/>
    </location>
</feature>
<dbReference type="GO" id="GO:0048188">
    <property type="term" value="C:Set1C/COMPASS complex"/>
    <property type="evidence" value="ECO:0007669"/>
    <property type="project" value="InterPro"/>
</dbReference>
<keyword evidence="8" id="KW-0804">Transcription</keyword>
<name>A0AA38CQT5_TAXCH</name>
<evidence type="ECO:0000256" key="4">
    <source>
        <dbReference type="ARBA" id="ARBA00022679"/>
    </source>
</evidence>
<dbReference type="Gene3D" id="2.170.270.10">
    <property type="entry name" value="SET domain"/>
    <property type="match status" value="1"/>
</dbReference>
<feature type="region of interest" description="Disordered" evidence="11">
    <location>
        <begin position="670"/>
        <end position="724"/>
    </location>
</feature>
<accession>A0AA38CQT5</accession>
<dbReference type="OMA" id="FRIDNEY"/>
<evidence type="ECO:0000259" key="12">
    <source>
        <dbReference type="PROSITE" id="PS50280"/>
    </source>
</evidence>
<protein>
    <recommendedName>
        <fullName evidence="2">[histone H3]-lysine(4) N-trimethyltransferase</fullName>
        <ecNumber evidence="2">2.1.1.354</ecNumber>
    </recommendedName>
</protein>
<dbReference type="InterPro" id="IPR046341">
    <property type="entry name" value="SET_dom_sf"/>
</dbReference>
<evidence type="ECO:0000313" key="14">
    <source>
        <dbReference type="Proteomes" id="UP000824469"/>
    </source>
</evidence>
<feature type="region of interest" description="Disordered" evidence="11">
    <location>
        <begin position="739"/>
        <end position="819"/>
    </location>
</feature>
<evidence type="ECO:0000256" key="1">
    <source>
        <dbReference type="ARBA" id="ARBA00004123"/>
    </source>
</evidence>
<feature type="compositionally biased region" description="Basic and acidic residues" evidence="11">
    <location>
        <begin position="747"/>
        <end position="760"/>
    </location>
</feature>
<dbReference type="SMART" id="SM00317">
    <property type="entry name" value="SET"/>
    <property type="match status" value="1"/>
</dbReference>
<keyword evidence="5" id="KW-0949">S-adenosyl-L-methionine</keyword>
<keyword evidence="6" id="KW-0156">Chromatin regulator</keyword>
<keyword evidence="9" id="KW-0539">Nucleus</keyword>
<comment type="subcellular location">
    <subcellularLocation>
        <location evidence="1">Nucleus</location>
    </subcellularLocation>
</comment>
<organism evidence="13 14">
    <name type="scientific">Taxus chinensis</name>
    <name type="common">Chinese yew</name>
    <name type="synonym">Taxus wallichiana var. chinensis</name>
    <dbReference type="NCBI Taxonomy" id="29808"/>
    <lineage>
        <taxon>Eukaryota</taxon>
        <taxon>Viridiplantae</taxon>
        <taxon>Streptophyta</taxon>
        <taxon>Embryophyta</taxon>
        <taxon>Tracheophyta</taxon>
        <taxon>Spermatophyta</taxon>
        <taxon>Pinopsida</taxon>
        <taxon>Pinidae</taxon>
        <taxon>Conifers II</taxon>
        <taxon>Cupressales</taxon>
        <taxon>Taxaceae</taxon>
        <taxon>Taxus</taxon>
    </lineage>
</organism>
<feature type="non-terminal residue" evidence="13">
    <location>
        <position position="1719"/>
    </location>
</feature>
<feature type="compositionally biased region" description="Basic and acidic residues" evidence="11">
    <location>
        <begin position="611"/>
        <end position="624"/>
    </location>
</feature>
<dbReference type="SUPFAM" id="SSF55277">
    <property type="entry name" value="GYF domain"/>
    <property type="match status" value="1"/>
</dbReference>
<dbReference type="InterPro" id="IPR044570">
    <property type="entry name" value="Set1-like"/>
</dbReference>
<dbReference type="PANTHER" id="PTHR45814:SF2">
    <property type="entry name" value="HISTONE-LYSINE N-METHYLTRANSFERASE SETD1"/>
    <property type="match status" value="1"/>
</dbReference>
<evidence type="ECO:0000256" key="3">
    <source>
        <dbReference type="ARBA" id="ARBA00022603"/>
    </source>
</evidence>
<evidence type="ECO:0000256" key="2">
    <source>
        <dbReference type="ARBA" id="ARBA00012182"/>
    </source>
</evidence>
<dbReference type="EC" id="2.1.1.354" evidence="2"/>
<dbReference type="CDD" id="cd19169">
    <property type="entry name" value="SET_SETD1"/>
    <property type="match status" value="1"/>
</dbReference>
<keyword evidence="7" id="KW-0805">Transcription regulation</keyword>
<dbReference type="Pfam" id="PF00856">
    <property type="entry name" value="SET"/>
    <property type="match status" value="1"/>
</dbReference>
<evidence type="ECO:0000256" key="8">
    <source>
        <dbReference type="ARBA" id="ARBA00023163"/>
    </source>
</evidence>
<feature type="compositionally biased region" description="Basic and acidic residues" evidence="11">
    <location>
        <begin position="682"/>
        <end position="693"/>
    </location>
</feature>
<dbReference type="Gene3D" id="3.30.1490.40">
    <property type="match status" value="1"/>
</dbReference>
<feature type="non-terminal residue" evidence="13">
    <location>
        <position position="1"/>
    </location>
</feature>
<evidence type="ECO:0000256" key="7">
    <source>
        <dbReference type="ARBA" id="ARBA00023015"/>
    </source>
</evidence>